<accession>A0AAV7WBH5</accession>
<gene>
    <name evidence="1" type="ORF">NDU88_006758</name>
</gene>
<organism evidence="1 2">
    <name type="scientific">Pleurodeles waltl</name>
    <name type="common">Iberian ribbed newt</name>
    <dbReference type="NCBI Taxonomy" id="8319"/>
    <lineage>
        <taxon>Eukaryota</taxon>
        <taxon>Metazoa</taxon>
        <taxon>Chordata</taxon>
        <taxon>Craniata</taxon>
        <taxon>Vertebrata</taxon>
        <taxon>Euteleostomi</taxon>
        <taxon>Amphibia</taxon>
        <taxon>Batrachia</taxon>
        <taxon>Caudata</taxon>
        <taxon>Salamandroidea</taxon>
        <taxon>Salamandridae</taxon>
        <taxon>Pleurodelinae</taxon>
        <taxon>Pleurodeles</taxon>
    </lineage>
</organism>
<name>A0AAV7WBH5_PLEWA</name>
<sequence>MELSRAALMEAIQGIRTVMEGYIDMVAIEVGLLLVDLCRVLERVTVNGQSIEDMGQEVTYLTEQVAKLTAMARTLEDMAEDAEGRFCRNNL</sequence>
<dbReference type="Proteomes" id="UP001066276">
    <property type="component" value="Chromosome 1_2"/>
</dbReference>
<dbReference type="AlphaFoldDB" id="A0AAV7WBH5"/>
<keyword evidence="2" id="KW-1185">Reference proteome</keyword>
<protein>
    <submittedName>
        <fullName evidence="1">Uncharacterized protein</fullName>
    </submittedName>
</protein>
<evidence type="ECO:0000313" key="2">
    <source>
        <dbReference type="Proteomes" id="UP001066276"/>
    </source>
</evidence>
<reference evidence="1" key="1">
    <citation type="journal article" date="2022" name="bioRxiv">
        <title>Sequencing and chromosome-scale assembly of the giantPleurodeles waltlgenome.</title>
        <authorList>
            <person name="Brown T."/>
            <person name="Elewa A."/>
            <person name="Iarovenko S."/>
            <person name="Subramanian E."/>
            <person name="Araus A.J."/>
            <person name="Petzold A."/>
            <person name="Susuki M."/>
            <person name="Suzuki K.-i.T."/>
            <person name="Hayashi T."/>
            <person name="Toyoda A."/>
            <person name="Oliveira C."/>
            <person name="Osipova E."/>
            <person name="Leigh N.D."/>
            <person name="Simon A."/>
            <person name="Yun M.H."/>
        </authorList>
    </citation>
    <scope>NUCLEOTIDE SEQUENCE</scope>
    <source>
        <strain evidence="1">20211129_DDA</strain>
        <tissue evidence="1">Liver</tissue>
    </source>
</reference>
<comment type="caution">
    <text evidence="1">The sequence shown here is derived from an EMBL/GenBank/DDBJ whole genome shotgun (WGS) entry which is preliminary data.</text>
</comment>
<proteinExistence type="predicted"/>
<dbReference type="EMBL" id="JANPWB010000002">
    <property type="protein sequence ID" value="KAJ1211398.1"/>
    <property type="molecule type" value="Genomic_DNA"/>
</dbReference>
<evidence type="ECO:0000313" key="1">
    <source>
        <dbReference type="EMBL" id="KAJ1211398.1"/>
    </source>
</evidence>